<protein>
    <recommendedName>
        <fullName evidence="1">DUF3638 domain-containing protein</fullName>
    </recommendedName>
</protein>
<dbReference type="Pfam" id="PF12340">
    <property type="entry name" value="DUF3638"/>
    <property type="match status" value="1"/>
</dbReference>
<feature type="domain" description="DUF3638" evidence="1">
    <location>
        <begin position="2025"/>
        <end position="2229"/>
    </location>
</feature>
<gene>
    <name evidence="2" type="ordered locus">SNE_A20170</name>
</gene>
<accession>F8L3N5</accession>
<sequence>MAIRSILDPFISHKAVCDLGALKKQATDGDWSQMLRLKWVVVVDVIPGLAAKSVGYLTDLFFHIVTFNLSLIFADIRLALNAGMQAVGFTVTLLPSGVGKMGYGLVESFRKSEFTFLISRDIQYIASRVRSSYHDGPEKEKAYDALQKLRDEMNTLGYLTFASLDELATACEPFRYSGSIRETLHSLRYLAVKLSPDVESKGTDVQAIEQKEKTLLSDKKSGAAAAVDLPPDLTSLFSVVHGGFTGDVFYPANAEQLAGYLLELIKRIRSNERKEMHAALSDHSDRIDLLEKRLKIIREFEGLKKTYGNDHKKFAQKVLEKLATEKTISIPSGILMGPVAQRAYITFKLEERDGKQWISGQVINLGQGAEGAIFDDEFGRLRIHPELVLRPAPLEEVQKSFFWRTFLNLGHSTQADGNPTQLTMDDFTEKLLGEWPTKTGGYQKRGKKLQIAPNSEFTALKEIIQDVLGPKCSEVFMLGFCDAVLEDYVGEKEITEENLYALKETSSHLARKARRSFAEMEELSTAIQKRLAVLDRGIQTFEEGRKVLYEQGRIPCEVPFQEILPMPVRVLTHQPPVTRKVVLNPPDGNLQAKLSYYLNEGGHHRYSDRDRLCILRRGVETIPSVSDPIWETDEGIRLIETAKDLKNSWFRQLSGDRYHGRLLHMGSDDAALMLKVITVEFKVYSQMVGAKGVRDFFLSRMKTVLESDGLFLLRPTHPDRMQEFRESVDYILKESSELKAADNIALMDVKVSSLDGLKRYPHLYYLYEHLQAHPTLKQELKDQIEQARLQRIPPDHKPATDLDCVRELYSGWRLLSHPEEPVEWKKLFHCWGEFFGYFGVRASSQSYHKFSHYAYDYSGTHEFVEDFSGVYNSKNGYSDRFPGTEDKEACQTNLFLETYPNIEGREAEKLLPILKRELRYDNIDKIHENQHLLLNEGIEIEEEGIPFYELQSLLGITTYKDLTIDLAVKHFDRFFPRMRKQIFCTFFQAFLTQVFIEEGNTHSLLERASKSYPEQVFQLLDFLQKRRISSKRYNWDQTTSFLFWMEGVALSYLIRYQKDDPQVETAYQNFLMQTRYLIAGENEPELQLDLSGRLVSLGPYFENTAKKDSFRDLINRVVGGVSDVPDRSREETRRLDHGFVTHVGDIERTTLENRTRVINTESFQGVYRRVPYAQLGGLCVRARCYPFSTNFESDGLEVYRQDGRDLVFKQGEILPSYCIENGRIELLEKGNRTGLYLATSSYDAPMGQFLDRIAPPKDLYIWKNSQNKVIRVDYKKLGLTLNYESDPENPTLGHWMSSTHPGYHLDPSFRSSEFEPSSHYLVLRNSKGQRVVYVLEAPFTASGQRENLTENALFAITKESAKSLLVYHLDEEKEIDFSKMGHEELLYGMYLTLQERNYDKAALWLKEWEKQTPLHTERTIGILNYFISMIGEGGFDTNPRSLAIRLKLELSVLNDPLYKLSEEEEKKLKEALLQDGVKYRHEQNNVFPFKLSEDQFAQLNTLIPSNFVYYLMTQVQMFLTKLGTFANGADLYRIPFDQIPFSKDALKELKGIDNVLRPHDVFIQNFLAYYHLAKTAAPSDPRIEELRYLLRSCSLDKSDTVKAIREILLGVLDNPFAFPKTEELLVLQETFSKEQVITQLYNDAKQINLMSFINEGLSIIYSMTKTFVLQTYETHKAKIVLWTIQMLLVIMILRIPSRFLGPFAELCEERYFGLFFRSLLSALLRPAIEWSSKELERLQKPIMSRIWSSEPKPLPYLKPTMPAEIFTPTLTFNSQLDAPIKTCLRFQSSDDPYLIPERCDKSQDLKTLEEMRRKFTAAKEDSREPCVQRERAKFLKGLDEKKAELERINGTVEYKINQNRIGALRAIVRKEKEKFEQIAREKSSLVLRIAHHYPPQLHLEVKGGLLQALSLEELIVAFGRKDHEKILRSNPSLSREELARLEQLIGEYLVAKTAEDRLAVACQKLSQAEMLHTRLTETQARNRIANAFYSWRGQYHDPAKDQREVDALLTDSLQILQTKRCFAGAQNPHLLVFEYFMKLTLRQNQVTFLDRLTGAMGDPKTLERIIEEAHTGFGKSKVAIPLWLYLTSQSGRIAMITVPEMLLEEMRIHLKQVLGKVYDQGISPIYFDRTRANDLNYLKYINQVFEDAEATGKCVVISINSLHGIAVLKHKENYFRRAQEGLPAEYIEELDKTRCILAEKVSNFIDEATDALYIRYSYDYSVGRKKPLGVSYIETTRELYDLLVENTELLKRIDFDFMQQAEGSETQKYVDEETYEKVVLPALIESVIKKFAIPTQHQAAARTSLAGGYDAGCETFFSSLNQKESSQFAQIRRELVTYFRQSFSCRWNERYKLGEDRIAYPARNGKLIPRSQFSALDLILNFTMQANIRVPFEMKHIEDFIEGLINDSLSKSQQEFEGSVGFRVYQRFSNMLGGLPQFAELKKGHKQALLEAINSTPQNRLLFTEGYVLPKLEYFPRKIVSYPQLIFNRVHNQGATGTLSENVPSGFKLNFDPKTIFRNLIVLWQKSKDQLFSIPKLEGRELINHLFHNFNGNFNVIIDIAGYIRGFSSSEELARAILEVTAHRASPIDAVGFIDSEGRNLILKRGASAPVLRANASIDVDRIFQVYRQEDVIGFDINLDREAKAIITCGRFTRRDFFMQGAGRLRGLNSGMVASFVTIEEEMEYIREALEIPKEQQMLFEDLFLYVFNLEGEKQGDEAFDVMYHEWLAKIENLFWNKDLDLPMSERTKLFNQLGNFYCQKVFQDPIGSLRLTREELSMDEVTEGTQRELLSTFEKIVAEHPNLAEDYARDKLKPLIEGQFEKNRLREKATQLRGGSELQLSFSEVEQEDDKDLELEMIQVKDLARSSALFFEPEEPQPLERPYDDLGQYPKVQRFHPKSERYVNPDILCCDNFFRISEYMPELYRVTMKPARYSLIVQNRKEKTYQVVLLDLHTANEIYAAMKQDKEDGRVRHDDFDYYLIGNDTMNLLAANGKEKWTQETANETNLRALMLEARPYTGKLDFDHEDQTKLQESEIAIPFFKTIEDRFVKPWPYYQRSLDNYSALVM</sequence>
<dbReference type="eggNOG" id="COG1061">
    <property type="taxonomic scope" value="Bacteria"/>
</dbReference>
<dbReference type="Proteomes" id="UP000000496">
    <property type="component" value="Chromosome gsn.131"/>
</dbReference>
<dbReference type="STRING" id="331113.SNE_A20170"/>
<evidence type="ECO:0000313" key="3">
    <source>
        <dbReference type="Proteomes" id="UP000000496"/>
    </source>
</evidence>
<reference key="1">
    <citation type="journal article" date="2011" name="Mol. Biol. Evol.">
        <title>Unity in variety -- the pan-genome of the Chlamydiae.</title>
        <authorList>
            <person name="Collingro A."/>
            <person name="Tischler P."/>
            <person name="Weinmaier T."/>
            <person name="Penz T."/>
            <person name="Heinz E."/>
            <person name="Brunham R.C."/>
            <person name="Read T.D."/>
            <person name="Bavoil P.M."/>
            <person name="Sachse K."/>
            <person name="Kahane S."/>
            <person name="Friedman M.G."/>
            <person name="Rattei T."/>
            <person name="Myers G.S.A."/>
            <person name="Horn M."/>
        </authorList>
    </citation>
    <scope>NUCLEOTIDE SEQUENCE</scope>
    <source>
        <strain>Z</strain>
    </source>
</reference>
<dbReference type="EMBL" id="FR872582">
    <property type="protein sequence ID" value="CCB89894.1"/>
    <property type="molecule type" value="Genomic_DNA"/>
</dbReference>
<dbReference type="RefSeq" id="WP_013944360.1">
    <property type="nucleotide sequence ID" value="NC_015713.1"/>
</dbReference>
<keyword evidence="3" id="KW-1185">Reference proteome</keyword>
<reference evidence="2 3" key="2">
    <citation type="journal article" date="2011" name="Mol. Biol. Evol.">
        <title>Unity in variety--the pan-genome of the Chlamydiae.</title>
        <authorList>
            <person name="Collingro A."/>
            <person name="Tischler P."/>
            <person name="Weinmaier T."/>
            <person name="Penz T."/>
            <person name="Heinz E."/>
            <person name="Brunham R.C."/>
            <person name="Read T.D."/>
            <person name="Bavoil P.M."/>
            <person name="Sachse K."/>
            <person name="Kahane S."/>
            <person name="Friedman M.G."/>
            <person name="Rattei T."/>
            <person name="Myers G.S."/>
            <person name="Horn M."/>
        </authorList>
    </citation>
    <scope>NUCLEOTIDE SEQUENCE [LARGE SCALE GENOMIC DNA]</scope>
    <source>
        <strain evidence="3">ATCC VR-1471 / Z</strain>
    </source>
</reference>
<organism evidence="2 3">
    <name type="scientific">Simkania negevensis (strain ATCC VR-1471 / DSM 27360 / Z)</name>
    <dbReference type="NCBI Taxonomy" id="331113"/>
    <lineage>
        <taxon>Bacteria</taxon>
        <taxon>Pseudomonadati</taxon>
        <taxon>Chlamydiota</taxon>
        <taxon>Chlamydiia</taxon>
        <taxon>Parachlamydiales</taxon>
        <taxon>Simkaniaceae</taxon>
        <taxon>Simkania</taxon>
    </lineage>
</organism>
<evidence type="ECO:0000259" key="1">
    <source>
        <dbReference type="Pfam" id="PF12340"/>
    </source>
</evidence>
<name>F8L3N5_SIMNZ</name>
<dbReference type="InterPro" id="IPR022099">
    <property type="entry name" value="DUF3638"/>
</dbReference>
<proteinExistence type="predicted"/>
<evidence type="ECO:0000313" key="2">
    <source>
        <dbReference type="EMBL" id="CCB89894.1"/>
    </source>
</evidence>
<dbReference type="OrthoDB" id="407974at2"/>
<dbReference type="KEGG" id="sng:SNE_A20170"/>
<dbReference type="HOGENOM" id="CLU_225886_0_0_0"/>